<gene>
    <name evidence="1" type="ORF">FHU39_004445</name>
</gene>
<organism evidence="1 2">
    <name type="scientific">Flexivirga oryzae</name>
    <dbReference type="NCBI Taxonomy" id="1794944"/>
    <lineage>
        <taxon>Bacteria</taxon>
        <taxon>Bacillati</taxon>
        <taxon>Actinomycetota</taxon>
        <taxon>Actinomycetes</taxon>
        <taxon>Micrococcales</taxon>
        <taxon>Dermacoccaceae</taxon>
        <taxon>Flexivirga</taxon>
    </lineage>
</organism>
<dbReference type="EMBL" id="JACHVQ010000005">
    <property type="protein sequence ID" value="MBB2894403.1"/>
    <property type="molecule type" value="Genomic_DNA"/>
</dbReference>
<evidence type="ECO:0000313" key="2">
    <source>
        <dbReference type="Proteomes" id="UP000559182"/>
    </source>
</evidence>
<accession>A0A839NDK4</accession>
<protein>
    <submittedName>
        <fullName evidence="1">Uncharacterized protein</fullName>
    </submittedName>
</protein>
<comment type="caution">
    <text evidence="1">The sequence shown here is derived from an EMBL/GenBank/DDBJ whole genome shotgun (WGS) entry which is preliminary data.</text>
</comment>
<keyword evidence="2" id="KW-1185">Reference proteome</keyword>
<name>A0A839NDK4_9MICO</name>
<evidence type="ECO:0000313" key="1">
    <source>
        <dbReference type="EMBL" id="MBB2894403.1"/>
    </source>
</evidence>
<proteinExistence type="predicted"/>
<reference evidence="1 2" key="1">
    <citation type="submission" date="2020-08" db="EMBL/GenBank/DDBJ databases">
        <title>Sequencing the genomes of 1000 actinobacteria strains.</title>
        <authorList>
            <person name="Klenk H.-P."/>
        </authorList>
    </citation>
    <scope>NUCLEOTIDE SEQUENCE [LARGE SCALE GENOMIC DNA]</scope>
    <source>
        <strain evidence="1 2">DSM 105369</strain>
    </source>
</reference>
<dbReference type="RefSeq" id="WP_183322850.1">
    <property type="nucleotide sequence ID" value="NZ_JACHVQ010000005.1"/>
</dbReference>
<dbReference type="Proteomes" id="UP000559182">
    <property type="component" value="Unassembled WGS sequence"/>
</dbReference>
<sequence>MPPPPEYGPSVPKPFSELIPQGQESALARLARTSRIPDDARNLVYTLDTETTQTLQYLAQDPAAVRDSYEIEQIRDEHAPAVVQSYVAVPGAAGAVLPDGRTLSQVLVANLSTLLEATREIRRRATERGEQQMQVNDVFLRDKFAPGDGSLRLPGAD</sequence>
<dbReference type="AlphaFoldDB" id="A0A839NDK4"/>